<proteinExistence type="predicted"/>
<keyword evidence="5" id="KW-1185">Reference proteome</keyword>
<keyword evidence="3" id="KW-0408">Iron</keyword>
<dbReference type="InterPro" id="IPR027443">
    <property type="entry name" value="IPNS-like_sf"/>
</dbReference>
<dbReference type="SUPFAM" id="SSF51197">
    <property type="entry name" value="Clavaminate synthase-like"/>
    <property type="match status" value="1"/>
</dbReference>
<evidence type="ECO:0000313" key="5">
    <source>
        <dbReference type="Proteomes" id="UP000237105"/>
    </source>
</evidence>
<reference evidence="5" key="1">
    <citation type="submission" date="2016-06" db="EMBL/GenBank/DDBJ databases">
        <title>Parallel loss of symbiosis genes in relatives of nitrogen-fixing non-legume Parasponia.</title>
        <authorList>
            <person name="Van Velzen R."/>
            <person name="Holmer R."/>
            <person name="Bu F."/>
            <person name="Rutten L."/>
            <person name="Van Zeijl A."/>
            <person name="Liu W."/>
            <person name="Santuari L."/>
            <person name="Cao Q."/>
            <person name="Sharma T."/>
            <person name="Shen D."/>
            <person name="Roswanjaya Y."/>
            <person name="Wardhani T."/>
            <person name="Kalhor M.S."/>
            <person name="Jansen J."/>
            <person name="Van den Hoogen J."/>
            <person name="Gungor B."/>
            <person name="Hartog M."/>
            <person name="Hontelez J."/>
            <person name="Verver J."/>
            <person name="Yang W.-C."/>
            <person name="Schijlen E."/>
            <person name="Repin R."/>
            <person name="Schilthuizen M."/>
            <person name="Schranz E."/>
            <person name="Heidstra R."/>
            <person name="Miyata K."/>
            <person name="Fedorova E."/>
            <person name="Kohlen W."/>
            <person name="Bisseling T."/>
            <person name="Smit S."/>
            <person name="Geurts R."/>
        </authorList>
    </citation>
    <scope>NUCLEOTIDE SEQUENCE [LARGE SCALE GENOMIC DNA]</scope>
    <source>
        <strain evidence="5">cv. WU1-14</strain>
    </source>
</reference>
<dbReference type="Gene3D" id="2.60.120.330">
    <property type="entry name" value="B-lactam Antibiotic, Isopenicillin N Synthase, Chain"/>
    <property type="match status" value="1"/>
</dbReference>
<evidence type="ECO:0000256" key="2">
    <source>
        <dbReference type="ARBA" id="ARBA00023002"/>
    </source>
</evidence>
<accession>A0A2P5E395</accession>
<keyword evidence="2" id="KW-0560">Oxidoreductase</keyword>
<evidence type="ECO:0000256" key="3">
    <source>
        <dbReference type="ARBA" id="ARBA00023004"/>
    </source>
</evidence>
<dbReference type="STRING" id="3476.A0A2P5E395"/>
<dbReference type="GO" id="GO:0046872">
    <property type="term" value="F:metal ion binding"/>
    <property type="evidence" value="ECO:0007669"/>
    <property type="project" value="UniProtKB-KW"/>
</dbReference>
<dbReference type="GO" id="GO:0016491">
    <property type="term" value="F:oxidoreductase activity"/>
    <property type="evidence" value="ECO:0007669"/>
    <property type="project" value="UniProtKB-KW"/>
</dbReference>
<name>A0A2P5E395_PARAD</name>
<organism evidence="4 5">
    <name type="scientific">Parasponia andersonii</name>
    <name type="common">Sponia andersonii</name>
    <dbReference type="NCBI Taxonomy" id="3476"/>
    <lineage>
        <taxon>Eukaryota</taxon>
        <taxon>Viridiplantae</taxon>
        <taxon>Streptophyta</taxon>
        <taxon>Embryophyta</taxon>
        <taxon>Tracheophyta</taxon>
        <taxon>Spermatophyta</taxon>
        <taxon>Magnoliopsida</taxon>
        <taxon>eudicotyledons</taxon>
        <taxon>Gunneridae</taxon>
        <taxon>Pentapetalae</taxon>
        <taxon>rosids</taxon>
        <taxon>fabids</taxon>
        <taxon>Rosales</taxon>
        <taxon>Cannabaceae</taxon>
        <taxon>Parasponia</taxon>
    </lineage>
</organism>
<sequence>MEEMKDGVRRFYEQETEVKKAFFSQDFTKPLFYYTNNNLYSSPSADWRDTFTCRMAADSPKPEDLPLVCRDILMEYSKQVMKLGILLFELLSEALGLNPNHLYDMDCAEGLNIMCHYYLQYPQPELTMGVSKQVDIDFLTVLRQDDIGSL</sequence>
<dbReference type="PANTHER" id="PTHR10209">
    <property type="entry name" value="OXIDOREDUCTASE, 2OG-FE II OXYGENASE FAMILY PROTEIN"/>
    <property type="match status" value="1"/>
</dbReference>
<dbReference type="OrthoDB" id="288590at2759"/>
<dbReference type="AlphaFoldDB" id="A0A2P5E395"/>
<evidence type="ECO:0000313" key="4">
    <source>
        <dbReference type="EMBL" id="PON79991.1"/>
    </source>
</evidence>
<gene>
    <name evidence="4" type="ORF">PanWU01x14_004410</name>
</gene>
<dbReference type="PANTHER" id="PTHR10209:SF791">
    <property type="entry name" value="1-AMINOCYCLOPROPANE-1-CARBOXYLATE OXIDASE HOMOLOG 1"/>
    <property type="match status" value="1"/>
</dbReference>
<comment type="caution">
    <text evidence="4">The sequence shown here is derived from an EMBL/GenBank/DDBJ whole genome shotgun (WGS) entry which is preliminary data.</text>
</comment>
<dbReference type="Proteomes" id="UP000237105">
    <property type="component" value="Unassembled WGS sequence"/>
</dbReference>
<keyword evidence="1" id="KW-0479">Metal-binding</keyword>
<protein>
    <submittedName>
        <fullName evidence="4">Isopenicillin N synthase-like</fullName>
    </submittedName>
</protein>
<evidence type="ECO:0000256" key="1">
    <source>
        <dbReference type="ARBA" id="ARBA00022723"/>
    </source>
</evidence>
<dbReference type="EMBL" id="JXTB01000002">
    <property type="protein sequence ID" value="PON79991.1"/>
    <property type="molecule type" value="Genomic_DNA"/>
</dbReference>